<dbReference type="Proteomes" id="UP000028531">
    <property type="component" value="Unassembled WGS sequence"/>
</dbReference>
<protein>
    <submittedName>
        <fullName evidence="1">Uncharacterized protein</fullName>
    </submittedName>
</protein>
<dbReference type="SUPFAM" id="SSF109709">
    <property type="entry name" value="KorB DNA-binding domain-like"/>
    <property type="match status" value="1"/>
</dbReference>
<gene>
    <name evidence="1" type="ORF">IL45_04745</name>
</gene>
<sequence>MIQLIDRKHIKSDGIMKLISDNGLLSQRTQKELMRIPCIRTRTILLQFTILRKQVDNKVQTFLPPNELKELVTNLLKENENYYKQLELEKSKSIAIYRNQEMKSLGLTMKAYAKRLGISYSHLKRLQSLHIKPKSYDFKSIIDTHKRITRLQISLKEYARREGISYIKLYREQQIMKLPSIILKDIESGKIDLKTAKYYLKLPRSNREQVFKKNYHLMYDKKELQQHLERESNKLK</sequence>
<dbReference type="EMBL" id="JPJI01000026">
    <property type="protein sequence ID" value="KEZ93524.1"/>
    <property type="molecule type" value="Genomic_DNA"/>
</dbReference>
<evidence type="ECO:0000313" key="1">
    <source>
        <dbReference type="EMBL" id="KEZ93524.1"/>
    </source>
</evidence>
<name>A0A084JX40_NONUL</name>
<accession>A0A084JX40</accession>
<dbReference type="RefSeq" id="WP_036580923.1">
    <property type="nucleotide sequence ID" value="NZ_JPJI01000026.1"/>
</dbReference>
<organism evidence="1 2">
    <name type="scientific">Nonlabens ulvanivorans</name>
    <name type="common">Persicivirga ulvanivorans</name>
    <dbReference type="NCBI Taxonomy" id="906888"/>
    <lineage>
        <taxon>Bacteria</taxon>
        <taxon>Pseudomonadati</taxon>
        <taxon>Bacteroidota</taxon>
        <taxon>Flavobacteriia</taxon>
        <taxon>Flavobacteriales</taxon>
        <taxon>Flavobacteriaceae</taxon>
        <taxon>Nonlabens</taxon>
    </lineage>
</organism>
<evidence type="ECO:0000313" key="2">
    <source>
        <dbReference type="Proteomes" id="UP000028531"/>
    </source>
</evidence>
<proteinExistence type="predicted"/>
<reference evidence="1 2" key="1">
    <citation type="submission" date="2014-07" db="EMBL/GenBank/DDBJ databases">
        <title>Draft genome sequence of Nonlabens ulvanivorans, an ulvan degrading bacterium.</title>
        <authorList>
            <person name="Kopel M."/>
            <person name="Helbert W."/>
            <person name="Henrissat B."/>
            <person name="Doniger T."/>
            <person name="Banin E."/>
        </authorList>
    </citation>
    <scope>NUCLEOTIDE SEQUENCE [LARGE SCALE GENOMIC DNA]</scope>
    <source>
        <strain evidence="1 2">PLR</strain>
    </source>
</reference>
<dbReference type="AlphaFoldDB" id="A0A084JX40"/>
<comment type="caution">
    <text evidence="1">The sequence shown here is derived from an EMBL/GenBank/DDBJ whole genome shotgun (WGS) entry which is preliminary data.</text>
</comment>